<proteinExistence type="predicted"/>
<evidence type="ECO:0000313" key="2">
    <source>
        <dbReference type="EMBL" id="SEB11973.1"/>
    </source>
</evidence>
<dbReference type="OrthoDB" id="6198019at2"/>
<dbReference type="STRING" id="1122198.SAMN02745729_11933"/>
<feature type="transmembrane region" description="Helical" evidence="1">
    <location>
        <begin position="6"/>
        <end position="36"/>
    </location>
</feature>
<dbReference type="AlphaFoldDB" id="A0A1H4GQV6"/>
<organism evidence="2 3">
    <name type="scientific">Marinobacterium iners DSM 11526</name>
    <dbReference type="NCBI Taxonomy" id="1122198"/>
    <lineage>
        <taxon>Bacteria</taxon>
        <taxon>Pseudomonadati</taxon>
        <taxon>Pseudomonadota</taxon>
        <taxon>Gammaproteobacteria</taxon>
        <taxon>Oceanospirillales</taxon>
        <taxon>Oceanospirillaceae</taxon>
        <taxon>Marinobacterium</taxon>
    </lineage>
</organism>
<name>A0A1H4GQV6_9GAMM</name>
<dbReference type="Pfam" id="PF10734">
    <property type="entry name" value="DUF2523"/>
    <property type="match status" value="1"/>
</dbReference>
<keyword evidence="1" id="KW-1133">Transmembrane helix</keyword>
<sequence>MPFWGVIAAFVMSLIGPLVGYVIKALGIGLVTYVGLDLVFDQIESYILSQYSGLPVTTVQVLNLLGIHSAIKIILSTLSACVAYKALIASTGLVWKKPGSPPAKSF</sequence>
<dbReference type="EMBL" id="FNRJ01000019">
    <property type="protein sequence ID" value="SEB11973.1"/>
    <property type="molecule type" value="Genomic_DNA"/>
</dbReference>
<evidence type="ECO:0000256" key="1">
    <source>
        <dbReference type="SAM" id="Phobius"/>
    </source>
</evidence>
<evidence type="ECO:0000313" key="3">
    <source>
        <dbReference type="Proteomes" id="UP000242469"/>
    </source>
</evidence>
<keyword evidence="1" id="KW-0812">Transmembrane</keyword>
<evidence type="ECO:0008006" key="4">
    <source>
        <dbReference type="Google" id="ProtNLM"/>
    </source>
</evidence>
<keyword evidence="1" id="KW-0472">Membrane</keyword>
<feature type="transmembrane region" description="Helical" evidence="1">
    <location>
        <begin position="73"/>
        <end position="95"/>
    </location>
</feature>
<protein>
    <recommendedName>
        <fullName evidence="4">DUF2523 domain-containing protein</fullName>
    </recommendedName>
</protein>
<dbReference type="RefSeq" id="WP_091827760.1">
    <property type="nucleotide sequence ID" value="NZ_FNRJ01000019.1"/>
</dbReference>
<keyword evidence="3" id="KW-1185">Reference proteome</keyword>
<reference evidence="3" key="1">
    <citation type="submission" date="2016-10" db="EMBL/GenBank/DDBJ databases">
        <authorList>
            <person name="Varghese N."/>
            <person name="Submissions S."/>
        </authorList>
    </citation>
    <scope>NUCLEOTIDE SEQUENCE [LARGE SCALE GENOMIC DNA]</scope>
    <source>
        <strain evidence="3">DSM 11526</strain>
    </source>
</reference>
<accession>A0A1H4GQV6</accession>
<dbReference type="InterPro" id="IPR019670">
    <property type="entry name" value="DUF2523"/>
</dbReference>
<dbReference type="Proteomes" id="UP000242469">
    <property type="component" value="Unassembled WGS sequence"/>
</dbReference>
<gene>
    <name evidence="2" type="ORF">SAMN02745729_11933</name>
</gene>